<name>A0ABQ7I0W0_9MICR</name>
<evidence type="ECO:0000313" key="2">
    <source>
        <dbReference type="Proteomes" id="UP001516464"/>
    </source>
</evidence>
<dbReference type="EMBL" id="SBIQ01000029">
    <property type="protein sequence ID" value="KAF7684097.1"/>
    <property type="molecule type" value="Genomic_DNA"/>
</dbReference>
<comment type="caution">
    <text evidence="1">The sequence shown here is derived from an EMBL/GenBank/DDBJ whole genome shotgun (WGS) entry which is preliminary data.</text>
</comment>
<organism evidence="1 2">
    <name type="scientific">Astathelohania contejeani</name>
    <dbReference type="NCBI Taxonomy" id="164912"/>
    <lineage>
        <taxon>Eukaryota</taxon>
        <taxon>Fungi</taxon>
        <taxon>Fungi incertae sedis</taxon>
        <taxon>Microsporidia</taxon>
        <taxon>Astathelohaniidae</taxon>
        <taxon>Astathelohania</taxon>
    </lineage>
</organism>
<keyword evidence="2" id="KW-1185">Reference proteome</keyword>
<protein>
    <submittedName>
        <fullName evidence="1">Uncharacterized protein</fullName>
    </submittedName>
</protein>
<accession>A0ABQ7I0W0</accession>
<dbReference type="Proteomes" id="UP001516464">
    <property type="component" value="Unassembled WGS sequence"/>
</dbReference>
<evidence type="ECO:0000313" key="1">
    <source>
        <dbReference type="EMBL" id="KAF7684097.1"/>
    </source>
</evidence>
<gene>
    <name evidence="1" type="ORF">TCON_0703</name>
</gene>
<proteinExistence type="predicted"/>
<reference evidence="1 2" key="1">
    <citation type="submission" date="2019-01" db="EMBL/GenBank/DDBJ databases">
        <title>Genomes sequencing and comparative genomics of infectious freshwater microsporidia, Cucumispora dikerogammari and Thelohania contejeani.</title>
        <authorList>
            <person name="Cormier A."/>
            <person name="Giraud I."/>
            <person name="Wattier R."/>
            <person name="Teixeira M."/>
            <person name="Grandjean F."/>
            <person name="Rigaud T."/>
            <person name="Cordaux R."/>
        </authorList>
    </citation>
    <scope>NUCLEOTIDE SEQUENCE [LARGE SCALE GENOMIC DNA]</scope>
    <source>
        <strain evidence="1">T1</strain>
        <tissue evidence="1">Spores</tissue>
    </source>
</reference>
<sequence length="870" mass="99401">MQQNNSSKESLNENFWDELSEMSEVTSSEDRLKNDTINKIQNIEKEEAQGSGDEQIDTTEKVDVISSNSQQSCFITTEELSELTEDIFSDDDGDTFLFTHKGLSTSIDKISSKIEEMKISKITSEDDIISDDDEIAACGIISQEAKCDDNMENSDIIAIDDINIPDTMSAATDNNINGLSINSNDGFITEVIPDDIWGDDVEFIIKKETKRDIKIIEEHNSEIQSNIVTNSNSNPLIADTQNITFDSDNIIEEKITTKSNYNPLLKEENKNSIPFIIPKPNYEQPKEYPKPRLDSHATFIMINGKLLVFKPTRLLRYNSNNIAYETISSIPSFYKIKNIKSSERLKLIEEYFKLKDKTIKNISNLLECGKIKISLNDDINKMMGLAFSSREDAVDNCIRKGEWALAILLSLKNKKLREQTFITFMQNTIKPEFMHNIMDLIGINELECGKGDKLYHDNMMNNDGLNSKLDEIECNDNVFGNNAFTNTQIILYLQSTLENLYISENFHVFLVKLAQTNQIIFLLVLLALNDIIGVEIQQYYYAFRNNLQVIDLLLSAKKRGLDKLIYNAIIIYNEFDFKDEARRIFNENKEYMKREYCDKCEELFGNKRWKGFGGFKNIFDRGISRMIGIEEEEISFRDLKKEIINEKSSDIKTDAINPLIDKVSSNNDGDTKIDNIKNDDSLIDKKIDGQTIKTKEIIVNDKQLDNAIPKIKGSSVYENKQFAQSFADFSIKTNEKEKFIDDTTLITPKKEEVKKSGGSIFGIFNIFKKSEKIKIDTNEFKEDDFVYDPVAKKWICKSMEDSKREGEIKPLKVPVKIKSAPKLGALKDNSANFKSDGSISSRYAMKKINHKKEGLVSIPGVLEKKKTNSQ</sequence>